<evidence type="ECO:0000313" key="2">
    <source>
        <dbReference type="Proteomes" id="UP000178344"/>
    </source>
</evidence>
<reference evidence="1 2" key="1">
    <citation type="journal article" date="2016" name="Nat. Commun.">
        <title>Thousands of microbial genomes shed light on interconnected biogeochemical processes in an aquifer system.</title>
        <authorList>
            <person name="Anantharaman K."/>
            <person name="Brown C.T."/>
            <person name="Hug L.A."/>
            <person name="Sharon I."/>
            <person name="Castelle C.J."/>
            <person name="Probst A.J."/>
            <person name="Thomas B.C."/>
            <person name="Singh A."/>
            <person name="Wilkins M.J."/>
            <person name="Karaoz U."/>
            <person name="Brodie E.L."/>
            <person name="Williams K.H."/>
            <person name="Hubbard S.S."/>
            <person name="Banfield J.F."/>
        </authorList>
    </citation>
    <scope>NUCLEOTIDE SEQUENCE [LARGE SCALE GENOMIC DNA]</scope>
</reference>
<dbReference type="Pfam" id="PF13177">
    <property type="entry name" value="DNA_pol3_delta2"/>
    <property type="match status" value="1"/>
</dbReference>
<gene>
    <name evidence="1" type="ORF">A2671_00400</name>
</gene>
<dbReference type="Gene3D" id="3.40.50.300">
    <property type="entry name" value="P-loop containing nucleotide triphosphate hydrolases"/>
    <property type="match status" value="1"/>
</dbReference>
<comment type="caution">
    <text evidence="1">The sequence shown here is derived from an EMBL/GenBank/DDBJ whole genome shotgun (WGS) entry which is preliminary data.</text>
</comment>
<accession>A0A1F6CDD6</accession>
<dbReference type="AlphaFoldDB" id="A0A1F6CDD6"/>
<evidence type="ECO:0008006" key="3">
    <source>
        <dbReference type="Google" id="ProtNLM"/>
    </source>
</evidence>
<dbReference type="EMBL" id="MFKQ01000033">
    <property type="protein sequence ID" value="OGG46990.1"/>
    <property type="molecule type" value="Genomic_DNA"/>
</dbReference>
<protein>
    <recommendedName>
        <fullName evidence="3">DNA polymerase III subunit delta</fullName>
    </recommendedName>
</protein>
<evidence type="ECO:0000313" key="1">
    <source>
        <dbReference type="EMBL" id="OGG46990.1"/>
    </source>
</evidence>
<dbReference type="Proteomes" id="UP000178344">
    <property type="component" value="Unassembled WGS sequence"/>
</dbReference>
<organism evidence="1 2">
    <name type="scientific">Candidatus Kaiserbacteria bacterium RIFCSPHIGHO2_01_FULL_49_13</name>
    <dbReference type="NCBI Taxonomy" id="1798477"/>
    <lineage>
        <taxon>Bacteria</taxon>
        <taxon>Candidatus Kaiseribacteriota</taxon>
    </lineage>
</organism>
<name>A0A1F6CDD6_9BACT</name>
<sequence length="226" mass="25419">MQGLIDQFKQSGKLHHAILLEGERAALLPQLLAFLEKEVLGIPIRGNPDVQIFQYDTFGIDEGRYVQGLESTRAVGKEGWRIFVICFNFITREAQNAFLKLFEEPNPGTHFFLVTRSAATLLPTLRSRLHIVGAPNRDRIHPLVQKFLKTAPAKRIELFKKILDEKDKAGAITFLNALEVHLYKEGAIEKNADTFAAIQEARGYLGDTGAMMKMLLEYVALRTPVA</sequence>
<dbReference type="SUPFAM" id="SSF52540">
    <property type="entry name" value="P-loop containing nucleoside triphosphate hydrolases"/>
    <property type="match status" value="1"/>
</dbReference>
<dbReference type="InterPro" id="IPR027417">
    <property type="entry name" value="P-loop_NTPase"/>
</dbReference>
<proteinExistence type="predicted"/>